<dbReference type="EMBL" id="CP144700">
    <property type="protein sequence ID" value="WVZ24330.1"/>
    <property type="molecule type" value="Genomic_DNA"/>
</dbReference>
<evidence type="ECO:0000313" key="2">
    <source>
        <dbReference type="Proteomes" id="UP001374535"/>
    </source>
</evidence>
<sequence length="205" mass="23251">MTRKPARPVAGTWRESSVCGVHHALVLVPIQSIPERRAMPLGKSHALLYQVIHNFKSLLLVIPECGPRPTAQLTLISTVHQHQTPHPLLLLCLIAAVQKLVKIILPRQHHTGIPSSKTQRHSRNFRHRVQIIARRESSFLLNLTRALVDSPDSAVKLVNDRVVKRLRQHRERRAGIHNNSTVSATVHPLQYLRCGNILFPYRDSD</sequence>
<accession>A0AAQ3P9J1</accession>
<keyword evidence="2" id="KW-1185">Reference proteome</keyword>
<reference evidence="1 2" key="1">
    <citation type="journal article" date="2023" name="Life. Sci Alliance">
        <title>Evolutionary insights into 3D genome organization and epigenetic landscape of Vigna mungo.</title>
        <authorList>
            <person name="Junaid A."/>
            <person name="Singh B."/>
            <person name="Bhatia S."/>
        </authorList>
    </citation>
    <scope>NUCLEOTIDE SEQUENCE [LARGE SCALE GENOMIC DNA]</scope>
    <source>
        <strain evidence="1">Urdbean</strain>
    </source>
</reference>
<dbReference type="Proteomes" id="UP001374535">
    <property type="component" value="Chromosome 1"/>
</dbReference>
<name>A0AAQ3P9J1_VIGMU</name>
<gene>
    <name evidence="1" type="ORF">V8G54_002874</name>
</gene>
<dbReference type="AlphaFoldDB" id="A0AAQ3P9J1"/>
<proteinExistence type="predicted"/>
<protein>
    <submittedName>
        <fullName evidence="1">Uncharacterized protein</fullName>
    </submittedName>
</protein>
<evidence type="ECO:0000313" key="1">
    <source>
        <dbReference type="EMBL" id="WVZ24330.1"/>
    </source>
</evidence>
<organism evidence="1 2">
    <name type="scientific">Vigna mungo</name>
    <name type="common">Black gram</name>
    <name type="synonym">Phaseolus mungo</name>
    <dbReference type="NCBI Taxonomy" id="3915"/>
    <lineage>
        <taxon>Eukaryota</taxon>
        <taxon>Viridiplantae</taxon>
        <taxon>Streptophyta</taxon>
        <taxon>Embryophyta</taxon>
        <taxon>Tracheophyta</taxon>
        <taxon>Spermatophyta</taxon>
        <taxon>Magnoliopsida</taxon>
        <taxon>eudicotyledons</taxon>
        <taxon>Gunneridae</taxon>
        <taxon>Pentapetalae</taxon>
        <taxon>rosids</taxon>
        <taxon>fabids</taxon>
        <taxon>Fabales</taxon>
        <taxon>Fabaceae</taxon>
        <taxon>Papilionoideae</taxon>
        <taxon>50 kb inversion clade</taxon>
        <taxon>NPAAA clade</taxon>
        <taxon>indigoferoid/millettioid clade</taxon>
        <taxon>Phaseoleae</taxon>
        <taxon>Vigna</taxon>
    </lineage>
</organism>